<sequence length="606" mass="67207">MNVRENLRNIAIIAHVDHGKTTLVDQMLRQSGIFRANEAVAERVMDSNDLERERGITILSKNTAVMYQDTKINIVDTPGHADFGGEVERILMMVDGVLLLVDAFEGCMPQTRFVLKKALGLGKRPVVVVNKIDRPGARPAEVVDEVLDLFIELGADDDQLEFPVIYASGRDGYATTDPAVPGKDMTPLFEAILKYVPAPKGDLNGSLQILFSNIDYDDYVGRIGVGRVERGQVKTGQSVVLCHNDGTTKQARITKMYQFEGLKRVEAQSAALGDLIAVSGITDLNIGETACDPECVEPLPFVKIDEPTVSMMFMVNNSPFAGREGKYVTSRNIRDRLFKEVETNVAMRVEETDSSDTFKVSGRGELHLSILIETMRRQNYEFQVSRPTVIYKTINGKLCEPMELLMIEVPDHYVGAVMEKLGTRKAELLNMGTRETGTTHLEFKIPARGLMGYRSEFLTDTNGNGIMNHVFDCYEPYKGDILQRQQGSLIAHETGETTGYGLFAAQDRGRLFVGPGVPVYEGMIVGASPKSEDITVNVCKKKHVTNTRAAGSDEALKLTPPSIMSLEQSLEFITDDELVEITPKSIRLRKTILNKEQRMKNASRKG</sequence>
<dbReference type="Gene3D" id="3.40.50.300">
    <property type="entry name" value="P-loop containing nucleotide triphosphate hydrolases"/>
    <property type="match status" value="1"/>
</dbReference>
<dbReference type="PANTHER" id="PTHR42908:SF8">
    <property type="entry name" value="TR-TYPE G DOMAIN-CONTAINING PROTEIN"/>
    <property type="match status" value="1"/>
</dbReference>
<evidence type="ECO:0000313" key="6">
    <source>
        <dbReference type="EMBL" id="RGQ36146.1"/>
    </source>
</evidence>
<dbReference type="FunFam" id="3.30.70.240:FF:000002">
    <property type="entry name" value="GTP-binding protein TypA"/>
    <property type="match status" value="1"/>
</dbReference>
<dbReference type="InterPro" id="IPR031157">
    <property type="entry name" value="G_TR_CS"/>
</dbReference>
<dbReference type="PANTHER" id="PTHR42908">
    <property type="entry name" value="TRANSLATION ELONGATION FACTOR-RELATED"/>
    <property type="match status" value="1"/>
</dbReference>
<dbReference type="CDD" id="cd01891">
    <property type="entry name" value="TypA_BipA"/>
    <property type="match status" value="1"/>
</dbReference>
<dbReference type="Pfam" id="PF21018">
    <property type="entry name" value="BipA_C"/>
    <property type="match status" value="1"/>
</dbReference>
<keyword evidence="1 4" id="KW-0547">Nucleotide-binding</keyword>
<dbReference type="GO" id="GO:0009409">
    <property type="term" value="P:response to cold"/>
    <property type="evidence" value="ECO:0007669"/>
    <property type="project" value="UniProtKB-ARBA"/>
</dbReference>
<dbReference type="AlphaFoldDB" id="A0A412AV10"/>
<dbReference type="InterPro" id="IPR047043">
    <property type="entry name" value="BipA_III"/>
</dbReference>
<keyword evidence="4" id="KW-0378">Hydrolase</keyword>
<name>A0A412AV10_9FIRM</name>
<dbReference type="SUPFAM" id="SSF52540">
    <property type="entry name" value="P-loop containing nucleoside triphosphate hydrolases"/>
    <property type="match status" value="1"/>
</dbReference>
<dbReference type="NCBIfam" id="TIGR01394">
    <property type="entry name" value="TypA_BipA"/>
    <property type="match status" value="1"/>
</dbReference>
<dbReference type="InterPro" id="IPR042116">
    <property type="entry name" value="TypA/BipA_C"/>
</dbReference>
<dbReference type="Gene3D" id="3.30.70.870">
    <property type="entry name" value="Elongation Factor G (Translational Gtpase), domain 3"/>
    <property type="match status" value="1"/>
</dbReference>
<evidence type="ECO:0000256" key="4">
    <source>
        <dbReference type="HAMAP-Rule" id="MF_00849"/>
    </source>
</evidence>
<dbReference type="InterPro" id="IPR006298">
    <property type="entry name" value="BipA"/>
</dbReference>
<dbReference type="InterPro" id="IPR000795">
    <property type="entry name" value="T_Tr_GTP-bd_dom"/>
</dbReference>
<dbReference type="GO" id="GO:0000049">
    <property type="term" value="F:tRNA binding"/>
    <property type="evidence" value="ECO:0007669"/>
    <property type="project" value="UniProtKB-KW"/>
</dbReference>
<accession>A0A412AV10</accession>
<dbReference type="InterPro" id="IPR035651">
    <property type="entry name" value="BipA_V"/>
</dbReference>
<comment type="catalytic activity">
    <reaction evidence="3 4">
        <text>GTP + H2O = GDP + phosphate + H(+)</text>
        <dbReference type="Rhea" id="RHEA:19669"/>
        <dbReference type="ChEBI" id="CHEBI:15377"/>
        <dbReference type="ChEBI" id="CHEBI:15378"/>
        <dbReference type="ChEBI" id="CHEBI:37565"/>
        <dbReference type="ChEBI" id="CHEBI:43474"/>
        <dbReference type="ChEBI" id="CHEBI:58189"/>
    </reaction>
</comment>
<dbReference type="EC" id="3.6.5.-" evidence="4"/>
<dbReference type="Gene3D" id="2.40.30.10">
    <property type="entry name" value="Translation factors"/>
    <property type="match status" value="1"/>
</dbReference>
<dbReference type="FunFam" id="3.40.50.300:FF:000055">
    <property type="entry name" value="GTP-binding protein TypA"/>
    <property type="match status" value="1"/>
</dbReference>
<keyword evidence="4" id="KW-0963">Cytoplasm</keyword>
<dbReference type="FunFam" id="3.30.70.870:FF:000003">
    <property type="entry name" value="GTP-binding protein TypA"/>
    <property type="match status" value="1"/>
</dbReference>
<dbReference type="PROSITE" id="PS00301">
    <property type="entry name" value="G_TR_1"/>
    <property type="match status" value="1"/>
</dbReference>
<dbReference type="Pfam" id="PF00679">
    <property type="entry name" value="EFG_C"/>
    <property type="match status" value="1"/>
</dbReference>
<feature type="binding site" evidence="4">
    <location>
        <begin position="17"/>
        <end position="22"/>
    </location>
    <ligand>
        <name>GTP</name>
        <dbReference type="ChEBI" id="CHEBI:37565"/>
    </ligand>
</feature>
<dbReference type="GO" id="GO:0019843">
    <property type="term" value="F:rRNA binding"/>
    <property type="evidence" value="ECO:0007669"/>
    <property type="project" value="UniProtKB-KW"/>
</dbReference>
<evidence type="ECO:0000256" key="1">
    <source>
        <dbReference type="ARBA" id="ARBA00022741"/>
    </source>
</evidence>
<dbReference type="GO" id="GO:0043022">
    <property type="term" value="F:ribosome binding"/>
    <property type="evidence" value="ECO:0007669"/>
    <property type="project" value="UniProtKB-UniRule"/>
</dbReference>
<evidence type="ECO:0000256" key="2">
    <source>
        <dbReference type="ARBA" id="ARBA00023134"/>
    </source>
</evidence>
<comment type="similarity">
    <text evidence="4">Belongs to the TRAFAC class translation factor GTPase superfamily. Classic translation factor GTPase family. BipA subfamily.</text>
</comment>
<evidence type="ECO:0000256" key="3">
    <source>
        <dbReference type="ARBA" id="ARBA00048548"/>
    </source>
</evidence>
<dbReference type="NCBIfam" id="TIGR00231">
    <property type="entry name" value="small_GTP"/>
    <property type="match status" value="1"/>
</dbReference>
<dbReference type="GO" id="GO:0000027">
    <property type="term" value="P:ribosomal large subunit assembly"/>
    <property type="evidence" value="ECO:0007669"/>
    <property type="project" value="UniProtKB-UniRule"/>
</dbReference>
<dbReference type="InterPro" id="IPR000640">
    <property type="entry name" value="EFG_V-like"/>
</dbReference>
<organism evidence="6 7">
    <name type="scientific">[Clostridium] leptum</name>
    <dbReference type="NCBI Taxonomy" id="1535"/>
    <lineage>
        <taxon>Bacteria</taxon>
        <taxon>Bacillati</taxon>
        <taxon>Bacillota</taxon>
        <taxon>Clostridia</taxon>
        <taxon>Eubacteriales</taxon>
        <taxon>Oscillospiraceae</taxon>
        <taxon>Oscillospiraceae incertae sedis</taxon>
    </lineage>
</organism>
<protein>
    <recommendedName>
        <fullName evidence="4">Large ribosomal subunit assembly factor BipA</fullName>
        <ecNumber evidence="4">3.6.5.-</ecNumber>
    </recommendedName>
    <alternativeName>
        <fullName evidence="4">GTP-binding protein BipA</fullName>
    </alternativeName>
</protein>
<dbReference type="GO" id="GO:0003924">
    <property type="term" value="F:GTPase activity"/>
    <property type="evidence" value="ECO:0007669"/>
    <property type="project" value="UniProtKB-UniRule"/>
</dbReference>
<dbReference type="EMBL" id="QRTC01000057">
    <property type="protein sequence ID" value="RGQ36146.1"/>
    <property type="molecule type" value="Genomic_DNA"/>
</dbReference>
<feature type="domain" description="Tr-type G" evidence="5">
    <location>
        <begin position="5"/>
        <end position="200"/>
    </location>
</feature>
<dbReference type="Pfam" id="PF03144">
    <property type="entry name" value="GTP_EFTU_D2"/>
    <property type="match status" value="1"/>
</dbReference>
<dbReference type="FunFam" id="2.40.50.250:FF:000001">
    <property type="entry name" value="GTP-binding protein TypA"/>
    <property type="match status" value="1"/>
</dbReference>
<comment type="caution">
    <text evidence="6">The sequence shown here is derived from an EMBL/GenBank/DDBJ whole genome shotgun (WGS) entry which is preliminary data.</text>
</comment>
<comment type="subunit">
    <text evidence="4">Monomer.</text>
</comment>
<dbReference type="Pfam" id="PF00009">
    <property type="entry name" value="GTP_EFTU"/>
    <property type="match status" value="1"/>
</dbReference>
<evidence type="ECO:0000259" key="5">
    <source>
        <dbReference type="PROSITE" id="PS51722"/>
    </source>
</evidence>
<dbReference type="Gene3D" id="3.30.70.240">
    <property type="match status" value="1"/>
</dbReference>
<reference evidence="6 7" key="1">
    <citation type="submission" date="2018-08" db="EMBL/GenBank/DDBJ databases">
        <title>A genome reference for cultivated species of the human gut microbiota.</title>
        <authorList>
            <person name="Zou Y."/>
            <person name="Xue W."/>
            <person name="Luo G."/>
        </authorList>
    </citation>
    <scope>NUCLEOTIDE SEQUENCE [LARGE SCALE GENOMIC DNA]</scope>
    <source>
        <strain evidence="6 7">AF28-26</strain>
    </source>
</reference>
<gene>
    <name evidence="6" type="primary">typA</name>
    <name evidence="4" type="synonym">bipA</name>
    <name evidence="6" type="ORF">DWY99_11835</name>
</gene>
<dbReference type="PROSITE" id="PS51722">
    <property type="entry name" value="G_TR_2"/>
    <property type="match status" value="1"/>
</dbReference>
<comment type="function">
    <text evidence="4">A 50S ribosomal subunit assembly protein with GTPase activity, required for 50S subunit assembly at low temperatures, may also play a role in translation. Binds GTP and analogs. Binds the 70S ribosome between the 30S and 50S subunits, in a similar position as ribosome-bound EF-G; it contacts a number of ribosomal proteins, both rRNAs and the A-site tRNA.</text>
</comment>
<dbReference type="CDD" id="cd03710">
    <property type="entry name" value="BipA_TypA_C"/>
    <property type="match status" value="1"/>
</dbReference>
<dbReference type="FunFam" id="2.40.30.10:FF:000016">
    <property type="entry name" value="GTP-binding protein TypA"/>
    <property type="match status" value="1"/>
</dbReference>
<keyword evidence="2 4" id="KW-0342">GTP-binding</keyword>
<dbReference type="InterPro" id="IPR035647">
    <property type="entry name" value="EFG_III/V"/>
</dbReference>
<dbReference type="InterPro" id="IPR048876">
    <property type="entry name" value="BipA_C"/>
</dbReference>
<dbReference type="SUPFAM" id="SSF50447">
    <property type="entry name" value="Translation proteins"/>
    <property type="match status" value="1"/>
</dbReference>
<dbReference type="InterPro" id="IPR047041">
    <property type="entry name" value="BipA_GTP-bd_dom"/>
</dbReference>
<dbReference type="GO" id="GO:0005525">
    <property type="term" value="F:GTP binding"/>
    <property type="evidence" value="ECO:0007669"/>
    <property type="project" value="UniProtKB-UniRule"/>
</dbReference>
<dbReference type="Proteomes" id="UP000284751">
    <property type="component" value="Unassembled WGS sequence"/>
</dbReference>
<keyword evidence="4" id="KW-0820">tRNA-binding</keyword>
<dbReference type="CDD" id="cd16263">
    <property type="entry name" value="BipA_III"/>
    <property type="match status" value="1"/>
</dbReference>
<dbReference type="GO" id="GO:1990904">
    <property type="term" value="C:ribonucleoprotein complex"/>
    <property type="evidence" value="ECO:0007669"/>
    <property type="project" value="TreeGrafter"/>
</dbReference>
<dbReference type="CDD" id="cd03691">
    <property type="entry name" value="BipA_TypA_II"/>
    <property type="match status" value="1"/>
</dbReference>
<keyword evidence="4" id="KW-0690">Ribosome biogenesis</keyword>
<evidence type="ECO:0000313" key="7">
    <source>
        <dbReference type="Proteomes" id="UP000284751"/>
    </source>
</evidence>
<dbReference type="SMART" id="SM00838">
    <property type="entry name" value="EFG_C"/>
    <property type="match status" value="1"/>
</dbReference>
<dbReference type="InterPro" id="IPR004161">
    <property type="entry name" value="EFTu-like_2"/>
</dbReference>
<dbReference type="SUPFAM" id="SSF54980">
    <property type="entry name" value="EF-G C-terminal domain-like"/>
    <property type="match status" value="2"/>
</dbReference>
<dbReference type="GO" id="GO:0005829">
    <property type="term" value="C:cytosol"/>
    <property type="evidence" value="ECO:0007669"/>
    <property type="project" value="TreeGrafter"/>
</dbReference>
<dbReference type="InterPro" id="IPR027417">
    <property type="entry name" value="P-loop_NTPase"/>
</dbReference>
<dbReference type="InterPro" id="IPR009000">
    <property type="entry name" value="Transl_B-barrel_sf"/>
</dbReference>
<dbReference type="GO" id="GO:0010467">
    <property type="term" value="P:gene expression"/>
    <property type="evidence" value="ECO:0007669"/>
    <property type="project" value="UniProtKB-ARBA"/>
</dbReference>
<comment type="subcellular location">
    <subcellularLocation>
        <location evidence="4">Cytoplasm</location>
    </subcellularLocation>
    <text evidence="4">Binds to ribosomes.</text>
</comment>
<dbReference type="PRINTS" id="PR00315">
    <property type="entry name" value="ELONGATNFCT"/>
</dbReference>
<dbReference type="Gene3D" id="2.40.50.250">
    <property type="entry name" value="bipa protein"/>
    <property type="match status" value="1"/>
</dbReference>
<feature type="binding site" evidence="4">
    <location>
        <begin position="130"/>
        <end position="133"/>
    </location>
    <ligand>
        <name>GTP</name>
        <dbReference type="ChEBI" id="CHEBI:37565"/>
    </ligand>
</feature>
<dbReference type="InterPro" id="IPR005225">
    <property type="entry name" value="Small_GTP-bd"/>
</dbReference>
<proteinExistence type="inferred from homology"/>
<dbReference type="HAMAP" id="MF_00849">
    <property type="entry name" value="BipA"/>
    <property type="match status" value="1"/>
</dbReference>
<dbReference type="InterPro" id="IPR047042">
    <property type="entry name" value="BipA_II"/>
</dbReference>
<keyword evidence="4" id="KW-0699">rRNA-binding</keyword>
<keyword evidence="4" id="KW-0694">RNA-binding</keyword>